<feature type="chain" id="PRO_5012404417" description="trypsin" evidence="12">
    <location>
        <begin position="19"/>
        <end position="311"/>
    </location>
</feature>
<comment type="caution">
    <text evidence="14">The sequence shown here is derived from an EMBL/GenBank/DDBJ whole genome shotgun (WGS) entry which is preliminary data.</text>
</comment>
<evidence type="ECO:0000256" key="6">
    <source>
        <dbReference type="ARBA" id="ARBA00022825"/>
    </source>
</evidence>
<dbReference type="PANTHER" id="PTHR24276">
    <property type="entry name" value="POLYSERASE-RELATED"/>
    <property type="match status" value="1"/>
</dbReference>
<evidence type="ECO:0000256" key="1">
    <source>
        <dbReference type="ARBA" id="ARBA00004613"/>
    </source>
</evidence>
<dbReference type="Pfam" id="PF00089">
    <property type="entry name" value="Trypsin"/>
    <property type="match status" value="1"/>
</dbReference>
<evidence type="ECO:0000256" key="7">
    <source>
        <dbReference type="ARBA" id="ARBA00023157"/>
    </source>
</evidence>
<name>A0A2A4J216_HELVI</name>
<dbReference type="CDD" id="cd00190">
    <property type="entry name" value="Tryp_SPc"/>
    <property type="match status" value="1"/>
</dbReference>
<feature type="compositionally biased region" description="Basic residues" evidence="11">
    <location>
        <begin position="292"/>
        <end position="311"/>
    </location>
</feature>
<dbReference type="InterPro" id="IPR001254">
    <property type="entry name" value="Trypsin_dom"/>
</dbReference>
<dbReference type="PROSITE" id="PS50240">
    <property type="entry name" value="TRYPSIN_DOM"/>
    <property type="match status" value="1"/>
</dbReference>
<evidence type="ECO:0000256" key="10">
    <source>
        <dbReference type="RuleBase" id="RU363034"/>
    </source>
</evidence>
<dbReference type="InterPro" id="IPR043504">
    <property type="entry name" value="Peptidase_S1_PA_chymotrypsin"/>
</dbReference>
<dbReference type="FunFam" id="2.40.10.10:FF:000047">
    <property type="entry name" value="Trypsin eta"/>
    <property type="match status" value="1"/>
</dbReference>
<evidence type="ECO:0000256" key="4">
    <source>
        <dbReference type="ARBA" id="ARBA00022670"/>
    </source>
</evidence>
<dbReference type="PANTHER" id="PTHR24276:SF91">
    <property type="entry name" value="AT26814P-RELATED"/>
    <property type="match status" value="1"/>
</dbReference>
<dbReference type="InterPro" id="IPR009003">
    <property type="entry name" value="Peptidase_S1_PA"/>
</dbReference>
<dbReference type="EMBL" id="NWSH01004118">
    <property type="protein sequence ID" value="PCG65480.1"/>
    <property type="molecule type" value="Genomic_DNA"/>
</dbReference>
<dbReference type="InterPro" id="IPR018114">
    <property type="entry name" value="TRYPSIN_HIS"/>
</dbReference>
<dbReference type="GO" id="GO:0004252">
    <property type="term" value="F:serine-type endopeptidase activity"/>
    <property type="evidence" value="ECO:0007669"/>
    <property type="project" value="UniProtKB-EC"/>
</dbReference>
<evidence type="ECO:0000256" key="11">
    <source>
        <dbReference type="SAM" id="MobiDB-lite"/>
    </source>
</evidence>
<feature type="region of interest" description="Disordered" evidence="11">
    <location>
        <begin position="284"/>
        <end position="311"/>
    </location>
</feature>
<dbReference type="InterPro" id="IPR001314">
    <property type="entry name" value="Peptidase_S1A"/>
</dbReference>
<evidence type="ECO:0000256" key="5">
    <source>
        <dbReference type="ARBA" id="ARBA00022801"/>
    </source>
</evidence>
<feature type="domain" description="Peptidase S1" evidence="13">
    <location>
        <begin position="32"/>
        <end position="252"/>
    </location>
</feature>
<dbReference type="SUPFAM" id="SSF50494">
    <property type="entry name" value="Trypsin-like serine proteases"/>
    <property type="match status" value="1"/>
</dbReference>
<gene>
    <name evidence="14" type="ORF">B5V51_9163</name>
</gene>
<evidence type="ECO:0000256" key="2">
    <source>
        <dbReference type="ARBA" id="ARBA00007664"/>
    </source>
</evidence>
<evidence type="ECO:0000256" key="12">
    <source>
        <dbReference type="SAM" id="SignalP"/>
    </source>
</evidence>
<keyword evidence="5 10" id="KW-0378">Hydrolase</keyword>
<dbReference type="Gene3D" id="2.40.10.10">
    <property type="entry name" value="Trypsin-like serine proteases"/>
    <property type="match status" value="1"/>
</dbReference>
<comment type="catalytic activity">
    <reaction evidence="8">
        <text>Preferential cleavage: Arg-|-Xaa, Lys-|-Xaa.</text>
        <dbReference type="EC" id="3.4.21.4"/>
    </reaction>
</comment>
<keyword evidence="7" id="KW-1015">Disulfide bond</keyword>
<sequence length="311" mass="34594">MLSLRVVLLLVCLSSAYGLKKAKKEKSPNVGIIGGHKITIEQVPYIVSLRINGTDHWCGGSIIHERFVLTAAHCIVPDREYKVLVGTDKVDEGGKLYDVEKIIIHESYSNITSDYDICILKLNESLTFGKKVDKIAYTGNIVKLKKGTHLNATGWGFTQPEGHISENLQQVTVPVVAWLNCQFAYTKQRRITKRMLCAGGVHKDSCVGDSGGPLTWNNVQVGVTSFGAGCGMVPGVYTKLSVLSQWIDDTIKHHEKTVSTKNKKHHNTIKEDEIKLNRLAKIIGKSMEPKNQKRSKKNSKHTKKISKHIVQ</sequence>
<keyword evidence="3" id="KW-0964">Secreted</keyword>
<dbReference type="PROSITE" id="PS00135">
    <property type="entry name" value="TRYPSIN_SER"/>
    <property type="match status" value="1"/>
</dbReference>
<dbReference type="SMART" id="SM00020">
    <property type="entry name" value="Tryp_SPc"/>
    <property type="match status" value="1"/>
</dbReference>
<dbReference type="PRINTS" id="PR00722">
    <property type="entry name" value="CHYMOTRYPSIN"/>
</dbReference>
<evidence type="ECO:0000313" key="14">
    <source>
        <dbReference type="EMBL" id="PCG65480.1"/>
    </source>
</evidence>
<dbReference type="AlphaFoldDB" id="A0A2A4J216"/>
<evidence type="ECO:0000256" key="9">
    <source>
        <dbReference type="ARBA" id="ARBA00038868"/>
    </source>
</evidence>
<feature type="signal peptide" evidence="12">
    <location>
        <begin position="1"/>
        <end position="18"/>
    </location>
</feature>
<reference evidence="14" key="1">
    <citation type="submission" date="2017-09" db="EMBL/GenBank/DDBJ databases">
        <title>Contemporary evolution of a Lepidopteran species, Heliothis virescens, in response to modern agricultural practices.</title>
        <authorList>
            <person name="Fritz M.L."/>
            <person name="Deyonke A.M."/>
            <person name="Papanicolaou A."/>
            <person name="Micinski S."/>
            <person name="Westbrook J."/>
            <person name="Gould F."/>
        </authorList>
    </citation>
    <scope>NUCLEOTIDE SEQUENCE [LARGE SCALE GENOMIC DNA]</scope>
    <source>
        <strain evidence="14">HvINT-</strain>
        <tissue evidence="14">Whole body</tissue>
    </source>
</reference>
<dbReference type="PROSITE" id="PS00134">
    <property type="entry name" value="TRYPSIN_HIS"/>
    <property type="match status" value="1"/>
</dbReference>
<protein>
    <recommendedName>
        <fullName evidence="9">trypsin</fullName>
        <ecNumber evidence="9">3.4.21.4</ecNumber>
    </recommendedName>
</protein>
<proteinExistence type="inferred from homology"/>
<evidence type="ECO:0000256" key="3">
    <source>
        <dbReference type="ARBA" id="ARBA00022525"/>
    </source>
</evidence>
<dbReference type="GO" id="GO:0016485">
    <property type="term" value="P:protein processing"/>
    <property type="evidence" value="ECO:0007669"/>
    <property type="project" value="UniProtKB-ARBA"/>
</dbReference>
<keyword evidence="6 10" id="KW-0720">Serine protease</keyword>
<keyword evidence="4 10" id="KW-0645">Protease</keyword>
<evidence type="ECO:0000259" key="13">
    <source>
        <dbReference type="PROSITE" id="PS50240"/>
    </source>
</evidence>
<comment type="subcellular location">
    <subcellularLocation>
        <location evidence="1">Secreted</location>
    </subcellularLocation>
</comment>
<keyword evidence="12" id="KW-0732">Signal</keyword>
<comment type="similarity">
    <text evidence="2">Belongs to the peptidase S1 family.</text>
</comment>
<accession>A0A2A4J216</accession>
<organism evidence="14">
    <name type="scientific">Heliothis virescens</name>
    <name type="common">Tobacco budworm moth</name>
    <dbReference type="NCBI Taxonomy" id="7102"/>
    <lineage>
        <taxon>Eukaryota</taxon>
        <taxon>Metazoa</taxon>
        <taxon>Ecdysozoa</taxon>
        <taxon>Arthropoda</taxon>
        <taxon>Hexapoda</taxon>
        <taxon>Insecta</taxon>
        <taxon>Pterygota</taxon>
        <taxon>Neoptera</taxon>
        <taxon>Endopterygota</taxon>
        <taxon>Lepidoptera</taxon>
        <taxon>Glossata</taxon>
        <taxon>Ditrysia</taxon>
        <taxon>Noctuoidea</taxon>
        <taxon>Noctuidae</taxon>
        <taxon>Heliothinae</taxon>
        <taxon>Heliothis</taxon>
    </lineage>
</organism>
<dbReference type="InterPro" id="IPR050430">
    <property type="entry name" value="Peptidase_S1"/>
</dbReference>
<dbReference type="GO" id="GO:0005576">
    <property type="term" value="C:extracellular region"/>
    <property type="evidence" value="ECO:0007669"/>
    <property type="project" value="UniProtKB-SubCell"/>
</dbReference>
<dbReference type="InterPro" id="IPR033116">
    <property type="entry name" value="TRYPSIN_SER"/>
</dbReference>
<evidence type="ECO:0000256" key="8">
    <source>
        <dbReference type="ARBA" id="ARBA00036320"/>
    </source>
</evidence>
<dbReference type="STRING" id="7102.A0A2A4J216"/>
<dbReference type="EC" id="3.4.21.4" evidence="9"/>